<dbReference type="InterPro" id="IPR029058">
    <property type="entry name" value="AB_hydrolase_fold"/>
</dbReference>
<comment type="caution">
    <text evidence="3">The sequence shown here is derived from an EMBL/GenBank/DDBJ whole genome shotgun (WGS) entry which is preliminary data.</text>
</comment>
<evidence type="ECO:0000259" key="2">
    <source>
        <dbReference type="Pfam" id="PF03959"/>
    </source>
</evidence>
<gene>
    <name evidence="3" type="ORF">EVOR1521_LOCUS23526</name>
</gene>
<evidence type="ECO:0000313" key="3">
    <source>
        <dbReference type="EMBL" id="CAJ1400108.1"/>
    </source>
</evidence>
<sequence>MGLGVPSRSNTTGAVADQGRTVTWLLCVREEPNETSTTWLWTLPVTTTVLGSVTEEPTEETTVQESTTLRVANAGIIYLGDVQCDNPYAVQRELQWWEQPSTLMMIGGGLGLCCLCSVCLWFWGICHRCCGCRGPRPQSVLKALQHLDLARFFHPKMIFGFEDFGDEVPKSSVILERILPTLGLDAGAAIFADDDPSNVREVQSNCPGIWVVKSPRSGMGGEEFTQILAQASRLRHTLLALFRRGAAIFCAASLANFPRMDWDPFADPADAEQTPETRQAVTSAPFATQHEVAWAPPPLQRPIRVACLHGTCSNGNVTKVQLQRAAKMCGDEVEFIYLDGRMPSDPSNIMYEEMSKNFKGQQFYDWAKWITESDDLETDVKKRKYRDLDVRLDSIQDLLRQHEPLDGVLGFSQGANMASLLAAQAVAGQGVNFGFVIHCCPAGPGWVNQRPDLFPAKLPMRSLHISGEKDTNPMLPLLELYENPTGLSHSDGHKLIPSSGGREEADSIAKSIAAFIMGPLK</sequence>
<dbReference type="PANTHER" id="PTHR48070:SF6">
    <property type="entry name" value="ESTERASE OVCA2"/>
    <property type="match status" value="1"/>
</dbReference>
<dbReference type="InterPro" id="IPR005645">
    <property type="entry name" value="FSH-like_dom"/>
</dbReference>
<organism evidence="3 4">
    <name type="scientific">Effrenium voratum</name>
    <dbReference type="NCBI Taxonomy" id="2562239"/>
    <lineage>
        <taxon>Eukaryota</taxon>
        <taxon>Sar</taxon>
        <taxon>Alveolata</taxon>
        <taxon>Dinophyceae</taxon>
        <taxon>Suessiales</taxon>
        <taxon>Symbiodiniaceae</taxon>
        <taxon>Effrenium</taxon>
    </lineage>
</organism>
<evidence type="ECO:0000256" key="1">
    <source>
        <dbReference type="ARBA" id="ARBA00022801"/>
    </source>
</evidence>
<dbReference type="Gene3D" id="3.40.50.1820">
    <property type="entry name" value="alpha/beta hydrolase"/>
    <property type="match status" value="1"/>
</dbReference>
<feature type="domain" description="Serine hydrolase" evidence="2">
    <location>
        <begin position="301"/>
        <end position="498"/>
    </location>
</feature>
<dbReference type="GO" id="GO:0005634">
    <property type="term" value="C:nucleus"/>
    <property type="evidence" value="ECO:0007669"/>
    <property type="project" value="TreeGrafter"/>
</dbReference>
<protein>
    <recommendedName>
        <fullName evidence="2">Serine hydrolase domain-containing protein</fullName>
    </recommendedName>
</protein>
<accession>A0AA36J7V3</accession>
<keyword evidence="4" id="KW-1185">Reference proteome</keyword>
<dbReference type="InterPro" id="IPR050593">
    <property type="entry name" value="LovG"/>
</dbReference>
<dbReference type="GO" id="GO:0005737">
    <property type="term" value="C:cytoplasm"/>
    <property type="evidence" value="ECO:0007669"/>
    <property type="project" value="TreeGrafter"/>
</dbReference>
<dbReference type="EMBL" id="CAUJNA010003360">
    <property type="protein sequence ID" value="CAJ1400108.1"/>
    <property type="molecule type" value="Genomic_DNA"/>
</dbReference>
<dbReference type="PANTHER" id="PTHR48070">
    <property type="entry name" value="ESTERASE OVCA2"/>
    <property type="match status" value="1"/>
</dbReference>
<dbReference type="AlphaFoldDB" id="A0AA36J7V3"/>
<dbReference type="GO" id="GO:0016787">
    <property type="term" value="F:hydrolase activity"/>
    <property type="evidence" value="ECO:0007669"/>
    <property type="project" value="UniProtKB-KW"/>
</dbReference>
<dbReference type="SUPFAM" id="SSF53474">
    <property type="entry name" value="alpha/beta-Hydrolases"/>
    <property type="match status" value="1"/>
</dbReference>
<reference evidence="3" key="1">
    <citation type="submission" date="2023-08" db="EMBL/GenBank/DDBJ databases">
        <authorList>
            <person name="Chen Y."/>
            <person name="Shah S."/>
            <person name="Dougan E. K."/>
            <person name="Thang M."/>
            <person name="Chan C."/>
        </authorList>
    </citation>
    <scope>NUCLEOTIDE SEQUENCE</scope>
</reference>
<evidence type="ECO:0000313" key="4">
    <source>
        <dbReference type="Proteomes" id="UP001178507"/>
    </source>
</evidence>
<dbReference type="Proteomes" id="UP001178507">
    <property type="component" value="Unassembled WGS sequence"/>
</dbReference>
<proteinExistence type="predicted"/>
<name>A0AA36J7V3_9DINO</name>
<dbReference type="Pfam" id="PF03959">
    <property type="entry name" value="FSH1"/>
    <property type="match status" value="1"/>
</dbReference>
<keyword evidence="1" id="KW-0378">Hydrolase</keyword>